<dbReference type="PROSITE" id="PS00018">
    <property type="entry name" value="EF_HAND_1"/>
    <property type="match status" value="1"/>
</dbReference>
<evidence type="ECO:0000313" key="4">
    <source>
        <dbReference type="Proteomes" id="UP001203423"/>
    </source>
</evidence>
<sequence length="31" mass="3499">MEDFDRLDVNGDGVLSEDELPEPPKKGERPN</sequence>
<feature type="region of interest" description="Disordered" evidence="1">
    <location>
        <begin position="1"/>
        <end position="31"/>
    </location>
</feature>
<evidence type="ECO:0000313" key="3">
    <source>
        <dbReference type="EMBL" id="MCL1126979.1"/>
    </source>
</evidence>
<protein>
    <recommendedName>
        <fullName evidence="2">EF-hand domain-containing protein</fullName>
    </recommendedName>
</protein>
<dbReference type="Pfam" id="PF13202">
    <property type="entry name" value="EF-hand_5"/>
    <property type="match status" value="1"/>
</dbReference>
<reference evidence="3 4" key="1">
    <citation type="submission" date="2022-01" db="EMBL/GenBank/DDBJ databases">
        <title>Whole genome-based taxonomy of the Shewanellaceae.</title>
        <authorList>
            <person name="Martin-Rodriguez A.J."/>
        </authorList>
    </citation>
    <scope>NUCLEOTIDE SEQUENCE [LARGE SCALE GENOMIC DNA]</scope>
    <source>
        <strain evidence="3 4">DSM 17177</strain>
    </source>
</reference>
<evidence type="ECO:0000259" key="2">
    <source>
        <dbReference type="Pfam" id="PF13202"/>
    </source>
</evidence>
<organism evidence="3 4">
    <name type="scientific">Shewanella surugensis</name>
    <dbReference type="NCBI Taxonomy" id="212020"/>
    <lineage>
        <taxon>Bacteria</taxon>
        <taxon>Pseudomonadati</taxon>
        <taxon>Pseudomonadota</taxon>
        <taxon>Gammaproteobacteria</taxon>
        <taxon>Alteromonadales</taxon>
        <taxon>Shewanellaceae</taxon>
        <taxon>Shewanella</taxon>
    </lineage>
</organism>
<evidence type="ECO:0000256" key="1">
    <source>
        <dbReference type="SAM" id="MobiDB-lite"/>
    </source>
</evidence>
<dbReference type="InterPro" id="IPR018247">
    <property type="entry name" value="EF_Hand_1_Ca_BS"/>
</dbReference>
<proteinExistence type="predicted"/>
<keyword evidence="4" id="KW-1185">Reference proteome</keyword>
<dbReference type="Proteomes" id="UP001203423">
    <property type="component" value="Unassembled WGS sequence"/>
</dbReference>
<gene>
    <name evidence="3" type="ORF">L2764_21495</name>
</gene>
<accession>A0ABT0LH06</accession>
<dbReference type="InterPro" id="IPR002048">
    <property type="entry name" value="EF_hand_dom"/>
</dbReference>
<feature type="domain" description="EF-hand" evidence="2">
    <location>
        <begin position="1"/>
        <end position="20"/>
    </location>
</feature>
<feature type="compositionally biased region" description="Basic and acidic residues" evidence="1">
    <location>
        <begin position="22"/>
        <end position="31"/>
    </location>
</feature>
<dbReference type="RefSeq" id="WP_248942388.1">
    <property type="nucleotide sequence ID" value="NZ_JAKIKS010000120.1"/>
</dbReference>
<dbReference type="EMBL" id="JAKIKS010000120">
    <property type="protein sequence ID" value="MCL1126979.1"/>
    <property type="molecule type" value="Genomic_DNA"/>
</dbReference>
<comment type="caution">
    <text evidence="3">The sequence shown here is derived from an EMBL/GenBank/DDBJ whole genome shotgun (WGS) entry which is preliminary data.</text>
</comment>
<name>A0ABT0LH06_9GAMM</name>